<name>A0A5P0ZEI1_9LACO</name>
<dbReference type="NCBIfam" id="TIGR01951">
    <property type="entry name" value="nusB"/>
    <property type="match status" value="1"/>
</dbReference>
<dbReference type="Proteomes" id="UP000380386">
    <property type="component" value="Unassembled WGS sequence"/>
</dbReference>
<keyword evidence="5 6" id="KW-0804">Transcription</keyword>
<evidence type="ECO:0000256" key="3">
    <source>
        <dbReference type="ARBA" id="ARBA00022884"/>
    </source>
</evidence>
<comment type="caution">
    <text evidence="9">The sequence shown here is derived from an EMBL/GenBank/DDBJ whole genome shotgun (WGS) entry which is preliminary data.</text>
</comment>
<keyword evidence="2 6" id="KW-0889">Transcription antitermination</keyword>
<evidence type="ECO:0000256" key="6">
    <source>
        <dbReference type="HAMAP-Rule" id="MF_00073"/>
    </source>
</evidence>
<evidence type="ECO:0000313" key="9">
    <source>
        <dbReference type="EMBL" id="MQS51457.1"/>
    </source>
</evidence>
<dbReference type="InterPro" id="IPR006027">
    <property type="entry name" value="NusB_RsmB_TIM44"/>
</dbReference>
<evidence type="ECO:0000259" key="7">
    <source>
        <dbReference type="Pfam" id="PF01029"/>
    </source>
</evidence>
<dbReference type="NCBIfam" id="NF001223">
    <property type="entry name" value="PRK00202.1-1"/>
    <property type="match status" value="1"/>
</dbReference>
<dbReference type="PANTHER" id="PTHR11078:SF3">
    <property type="entry name" value="ANTITERMINATION NUSB DOMAIN-CONTAINING PROTEIN"/>
    <property type="match status" value="1"/>
</dbReference>
<organism evidence="9 10">
    <name type="scientific">Companilactobacillus mishanensis</name>
    <dbReference type="NCBI Taxonomy" id="2486008"/>
    <lineage>
        <taxon>Bacteria</taxon>
        <taxon>Bacillati</taxon>
        <taxon>Bacillota</taxon>
        <taxon>Bacilli</taxon>
        <taxon>Lactobacillales</taxon>
        <taxon>Lactobacillaceae</taxon>
        <taxon>Companilactobacillus</taxon>
    </lineage>
</organism>
<dbReference type="GO" id="GO:0005829">
    <property type="term" value="C:cytosol"/>
    <property type="evidence" value="ECO:0007669"/>
    <property type="project" value="TreeGrafter"/>
</dbReference>
<dbReference type="GO" id="GO:0006353">
    <property type="term" value="P:DNA-templated transcription termination"/>
    <property type="evidence" value="ECO:0007669"/>
    <property type="project" value="UniProtKB-UniRule"/>
</dbReference>
<dbReference type="InterPro" id="IPR011605">
    <property type="entry name" value="NusB_fam"/>
</dbReference>
<evidence type="ECO:0000256" key="1">
    <source>
        <dbReference type="ARBA" id="ARBA00005952"/>
    </source>
</evidence>
<dbReference type="GO" id="GO:0003723">
    <property type="term" value="F:RNA binding"/>
    <property type="evidence" value="ECO:0007669"/>
    <property type="project" value="UniProtKB-UniRule"/>
</dbReference>
<feature type="domain" description="NusB/RsmB/TIM44" evidence="7">
    <location>
        <begin position="13"/>
        <end position="139"/>
    </location>
</feature>
<comment type="similarity">
    <text evidence="1 6">Belongs to the NusB family.</text>
</comment>
<dbReference type="AlphaFoldDB" id="A0A5P0ZEI1"/>
<reference evidence="8" key="2">
    <citation type="submission" date="2019-05" db="EMBL/GenBank/DDBJ databases">
        <authorList>
            <person name="Schuster J.A."/>
            <person name="Ehrmann M.A."/>
        </authorList>
    </citation>
    <scope>NUCLEOTIDE SEQUENCE</scope>
    <source>
        <strain evidence="8">TMW 1.2098</strain>
    </source>
</reference>
<protein>
    <recommendedName>
        <fullName evidence="6">Transcription antitermination protein NusB</fullName>
    </recommendedName>
    <alternativeName>
        <fullName evidence="6">Antitermination factor NusB</fullName>
    </alternativeName>
</protein>
<evidence type="ECO:0000256" key="2">
    <source>
        <dbReference type="ARBA" id="ARBA00022814"/>
    </source>
</evidence>
<sequence>MKRNKSLSINRHEIREIAVQSLFSIETTEDDAETAIQSTMQLCDLTEEEVPDYLMFLVSGTLDKQDELDSEISKQLKDKWTVKRLSRIDRTILRMGLFEMENSLEVPKKVAIDEAIELAGDFGEKDSKAFVNGILSNFVEG</sequence>
<dbReference type="Proteomes" id="UP000436655">
    <property type="component" value="Unassembled WGS sequence"/>
</dbReference>
<dbReference type="GO" id="GO:0031564">
    <property type="term" value="P:transcription antitermination"/>
    <property type="evidence" value="ECO:0007669"/>
    <property type="project" value="UniProtKB-KW"/>
</dbReference>
<evidence type="ECO:0000256" key="4">
    <source>
        <dbReference type="ARBA" id="ARBA00023015"/>
    </source>
</evidence>
<evidence type="ECO:0000313" key="10">
    <source>
        <dbReference type="Proteomes" id="UP000380386"/>
    </source>
</evidence>
<dbReference type="Pfam" id="PF01029">
    <property type="entry name" value="NusB"/>
    <property type="match status" value="1"/>
</dbReference>
<proteinExistence type="inferred from homology"/>
<dbReference type="EMBL" id="VDFN01000001">
    <property type="protein sequence ID" value="MQS44439.1"/>
    <property type="molecule type" value="Genomic_DNA"/>
</dbReference>
<dbReference type="HAMAP" id="MF_00073">
    <property type="entry name" value="NusB"/>
    <property type="match status" value="1"/>
</dbReference>
<dbReference type="SUPFAM" id="SSF48013">
    <property type="entry name" value="NusB-like"/>
    <property type="match status" value="1"/>
</dbReference>
<keyword evidence="11" id="KW-1185">Reference proteome</keyword>
<dbReference type="Gene3D" id="1.10.940.10">
    <property type="entry name" value="NusB-like"/>
    <property type="match status" value="1"/>
</dbReference>
<dbReference type="EMBL" id="VDFM01000001">
    <property type="protein sequence ID" value="MQS51457.1"/>
    <property type="molecule type" value="Genomic_DNA"/>
</dbReference>
<reference evidence="10 11" key="1">
    <citation type="journal article" date="2019" name="Syst. Appl. Microbiol.">
        <title>Polyphasic characterization of two novel Lactobacillus spp. isolated from blown salami packages: Description of Lactobacillus halodurans sp. nov. and Lactobacillus salsicarnum sp. nov.</title>
        <authorList>
            <person name="Schuster J.A."/>
            <person name="Klingl A."/>
            <person name="Vogel R.F."/>
            <person name="Ehrmann M.A."/>
        </authorList>
    </citation>
    <scope>NUCLEOTIDE SEQUENCE [LARGE SCALE GENOMIC DNA]</scope>
    <source>
        <strain evidence="8 11">TMW 1.2098</strain>
        <strain evidence="9 10">TMW 1.2118</strain>
    </source>
</reference>
<evidence type="ECO:0000313" key="11">
    <source>
        <dbReference type="Proteomes" id="UP000436655"/>
    </source>
</evidence>
<accession>A0A5P0ZEI1</accession>
<comment type="function">
    <text evidence="6">Involved in transcription antitermination. Required for transcription of ribosomal RNA (rRNA) genes. Binds specifically to the boxA antiterminator sequence of the ribosomal RNA (rrn) operons.</text>
</comment>
<dbReference type="InterPro" id="IPR035926">
    <property type="entry name" value="NusB-like_sf"/>
</dbReference>
<keyword evidence="3 6" id="KW-0694">RNA-binding</keyword>
<keyword evidence="4 6" id="KW-0805">Transcription regulation</keyword>
<evidence type="ECO:0000313" key="8">
    <source>
        <dbReference type="EMBL" id="MQS44439.1"/>
    </source>
</evidence>
<gene>
    <name evidence="6 9" type="primary">nusB</name>
    <name evidence="9" type="ORF">FHL02_00325</name>
    <name evidence="8" type="ORF">FHL03_02940</name>
</gene>
<evidence type="ECO:0000256" key="5">
    <source>
        <dbReference type="ARBA" id="ARBA00023163"/>
    </source>
</evidence>
<dbReference type="PANTHER" id="PTHR11078">
    <property type="entry name" value="N UTILIZATION SUBSTANCE PROTEIN B-RELATED"/>
    <property type="match status" value="1"/>
</dbReference>